<dbReference type="InterPro" id="IPR018393">
    <property type="entry name" value="NADHpl_OxRdtase_5_subgr"/>
</dbReference>
<feature type="transmembrane region" description="Helical" evidence="6">
    <location>
        <begin position="431"/>
        <end position="458"/>
    </location>
</feature>
<evidence type="ECO:0000259" key="8">
    <source>
        <dbReference type="Pfam" id="PF00662"/>
    </source>
</evidence>
<keyword evidence="4 6" id="KW-0472">Membrane</keyword>
<feature type="transmembrane region" description="Helical" evidence="6">
    <location>
        <begin position="676"/>
        <end position="693"/>
    </location>
</feature>
<dbReference type="EMBL" id="ATDL01000004">
    <property type="protein sequence ID" value="ERJ60646.1"/>
    <property type="molecule type" value="Genomic_DNA"/>
</dbReference>
<dbReference type="GO" id="GO:0015990">
    <property type="term" value="P:electron transport coupled proton transport"/>
    <property type="evidence" value="ECO:0007669"/>
    <property type="project" value="TreeGrafter"/>
</dbReference>
<dbReference type="GO" id="GO:0012505">
    <property type="term" value="C:endomembrane system"/>
    <property type="evidence" value="ECO:0007669"/>
    <property type="project" value="UniProtKB-SubCell"/>
</dbReference>
<name>U2HFW6_9SPHI</name>
<protein>
    <recommendedName>
        <fullName evidence="11">NADH dehydrogenase subunit L</fullName>
    </recommendedName>
</protein>
<dbReference type="GO" id="GO:0003954">
    <property type="term" value="F:NADH dehydrogenase activity"/>
    <property type="evidence" value="ECO:0007669"/>
    <property type="project" value="TreeGrafter"/>
</dbReference>
<comment type="caution">
    <text evidence="9">The sequence shown here is derived from an EMBL/GenBank/DDBJ whole genome shotgun (WGS) entry which is preliminary data.</text>
</comment>
<dbReference type="GO" id="GO:0016020">
    <property type="term" value="C:membrane"/>
    <property type="evidence" value="ECO:0007669"/>
    <property type="project" value="UniProtKB-SubCell"/>
</dbReference>
<feature type="domain" description="NADH-Ubiquinone oxidoreductase (complex I) chain 5 N-terminal" evidence="8">
    <location>
        <begin position="71"/>
        <end position="120"/>
    </location>
</feature>
<evidence type="ECO:0000259" key="7">
    <source>
        <dbReference type="Pfam" id="PF00361"/>
    </source>
</evidence>
<dbReference type="Pfam" id="PF00361">
    <property type="entry name" value="Proton_antipo_M"/>
    <property type="match status" value="1"/>
</dbReference>
<feature type="transmembrane region" description="Helical" evidence="6">
    <location>
        <begin position="6"/>
        <end position="26"/>
    </location>
</feature>
<dbReference type="PRINTS" id="PR01434">
    <property type="entry name" value="NADHDHGNASE5"/>
</dbReference>
<dbReference type="AlphaFoldDB" id="U2HFW6"/>
<keyword evidence="10" id="KW-1185">Reference proteome</keyword>
<dbReference type="Gene3D" id="1.20.5.2700">
    <property type="match status" value="1"/>
</dbReference>
<dbReference type="NCBIfam" id="NF005141">
    <property type="entry name" value="PRK06590.1"/>
    <property type="match status" value="1"/>
</dbReference>
<dbReference type="PATRIC" id="fig|1346330.5.peg.550"/>
<evidence type="ECO:0000256" key="2">
    <source>
        <dbReference type="ARBA" id="ARBA00022692"/>
    </source>
</evidence>
<keyword evidence="2 5" id="KW-0812">Transmembrane</keyword>
<dbReference type="eggNOG" id="COG1009">
    <property type="taxonomic scope" value="Bacteria"/>
</dbReference>
<feature type="transmembrane region" description="Helical" evidence="6">
    <location>
        <begin position="38"/>
        <end position="59"/>
    </location>
</feature>
<feature type="transmembrane region" description="Helical" evidence="6">
    <location>
        <begin position="284"/>
        <end position="303"/>
    </location>
</feature>
<dbReference type="Proteomes" id="UP000016584">
    <property type="component" value="Unassembled WGS sequence"/>
</dbReference>
<dbReference type="InterPro" id="IPR001750">
    <property type="entry name" value="ND/Mrp_TM"/>
</dbReference>
<feature type="transmembrane region" description="Helical" evidence="6">
    <location>
        <begin position="519"/>
        <end position="540"/>
    </location>
</feature>
<evidence type="ECO:0000313" key="10">
    <source>
        <dbReference type="Proteomes" id="UP000016584"/>
    </source>
</evidence>
<comment type="subcellular location">
    <subcellularLocation>
        <location evidence="1">Endomembrane system</location>
        <topology evidence="1">Multi-pass membrane protein</topology>
    </subcellularLocation>
    <subcellularLocation>
        <location evidence="5">Membrane</location>
        <topology evidence="5">Multi-pass membrane protein</topology>
    </subcellularLocation>
</comment>
<evidence type="ECO:0000313" key="9">
    <source>
        <dbReference type="EMBL" id="ERJ60646.1"/>
    </source>
</evidence>
<dbReference type="RefSeq" id="WP_021068744.1">
    <property type="nucleotide sequence ID" value="NZ_ATDL01000004.1"/>
</dbReference>
<feature type="transmembrane region" description="Helical" evidence="6">
    <location>
        <begin position="145"/>
        <end position="162"/>
    </location>
</feature>
<feature type="transmembrane region" description="Helical" evidence="6">
    <location>
        <begin position="479"/>
        <end position="499"/>
    </location>
</feature>
<proteinExistence type="predicted"/>
<dbReference type="GO" id="GO:0042773">
    <property type="term" value="P:ATP synthesis coupled electron transport"/>
    <property type="evidence" value="ECO:0007669"/>
    <property type="project" value="InterPro"/>
</dbReference>
<feature type="transmembrane region" description="Helical" evidence="6">
    <location>
        <begin position="183"/>
        <end position="202"/>
    </location>
</feature>
<evidence type="ECO:0000256" key="3">
    <source>
        <dbReference type="ARBA" id="ARBA00022989"/>
    </source>
</evidence>
<dbReference type="NCBIfam" id="TIGR01974">
    <property type="entry name" value="NDH_I_L"/>
    <property type="match status" value="1"/>
</dbReference>
<evidence type="ECO:0000256" key="5">
    <source>
        <dbReference type="RuleBase" id="RU000320"/>
    </source>
</evidence>
<feature type="transmembrane region" description="Helical" evidence="6">
    <location>
        <begin position="222"/>
        <end position="246"/>
    </location>
</feature>
<dbReference type="PRINTS" id="PR01435">
    <property type="entry name" value="NPOXDRDTASE5"/>
</dbReference>
<feature type="transmembrane region" description="Helical" evidence="6">
    <location>
        <begin position="336"/>
        <end position="358"/>
    </location>
</feature>
<keyword evidence="3 6" id="KW-1133">Transmembrane helix</keyword>
<dbReference type="Pfam" id="PF00662">
    <property type="entry name" value="Proton_antipo_N"/>
    <property type="match status" value="1"/>
</dbReference>
<evidence type="ECO:0000256" key="6">
    <source>
        <dbReference type="SAM" id="Phobius"/>
    </source>
</evidence>
<accession>U2HFW6</accession>
<feature type="transmembrane region" description="Helical" evidence="6">
    <location>
        <begin position="312"/>
        <end position="330"/>
    </location>
</feature>
<evidence type="ECO:0000256" key="4">
    <source>
        <dbReference type="ARBA" id="ARBA00023136"/>
    </source>
</evidence>
<dbReference type="PANTHER" id="PTHR42829">
    <property type="entry name" value="NADH-UBIQUINONE OXIDOREDUCTASE CHAIN 5"/>
    <property type="match status" value="1"/>
</dbReference>
<gene>
    <name evidence="9" type="ORF">M472_17965</name>
</gene>
<dbReference type="PANTHER" id="PTHR42829:SF2">
    <property type="entry name" value="NADH-UBIQUINONE OXIDOREDUCTASE CHAIN 5"/>
    <property type="match status" value="1"/>
</dbReference>
<evidence type="ECO:0000256" key="1">
    <source>
        <dbReference type="ARBA" id="ARBA00004127"/>
    </source>
</evidence>
<dbReference type="OrthoDB" id="9807568at2"/>
<feature type="transmembrane region" description="Helical" evidence="6">
    <location>
        <begin position="390"/>
        <end position="411"/>
    </location>
</feature>
<feature type="transmembrane region" description="Helical" evidence="6">
    <location>
        <begin position="258"/>
        <end position="278"/>
    </location>
</feature>
<dbReference type="STRING" id="1346330.M472_17965"/>
<feature type="transmembrane region" description="Helical" evidence="6">
    <location>
        <begin position="79"/>
        <end position="101"/>
    </location>
</feature>
<evidence type="ECO:0008006" key="11">
    <source>
        <dbReference type="Google" id="ProtNLM"/>
    </source>
</evidence>
<dbReference type="InterPro" id="IPR003945">
    <property type="entry name" value="NU5C-like"/>
</dbReference>
<dbReference type="GO" id="GO:0008137">
    <property type="term" value="F:NADH dehydrogenase (ubiquinone) activity"/>
    <property type="evidence" value="ECO:0007669"/>
    <property type="project" value="InterPro"/>
</dbReference>
<feature type="domain" description="NADH:quinone oxidoreductase/Mrp antiporter transmembrane" evidence="7">
    <location>
        <begin position="137"/>
        <end position="426"/>
    </location>
</feature>
<feature type="transmembrane region" description="Helical" evidence="6">
    <location>
        <begin position="121"/>
        <end position="139"/>
    </location>
</feature>
<reference evidence="9 10" key="1">
    <citation type="journal article" date="2013" name="Genome Announc.">
        <title>The Draft Genome Sequence of Sphingomonas paucimobilis Strain HER1398 (Proteobacteria), Host to the Giant PAU Phage, Indicates That It Is a Member of the Genus Sphingobacterium (Bacteroidetes).</title>
        <authorList>
            <person name="White R.A.III."/>
            <person name="Suttle C.A."/>
        </authorList>
    </citation>
    <scope>NUCLEOTIDE SEQUENCE [LARGE SCALE GENOMIC DNA]</scope>
    <source>
        <strain evidence="9 10">HER1398</strain>
    </source>
</reference>
<dbReference type="InterPro" id="IPR001516">
    <property type="entry name" value="Proton_antipo_N"/>
</dbReference>
<organism evidence="9 10">
    <name type="scientific">Sphingobacterium paucimobilis HER1398</name>
    <dbReference type="NCBI Taxonomy" id="1346330"/>
    <lineage>
        <taxon>Bacteria</taxon>
        <taxon>Pseudomonadati</taxon>
        <taxon>Bacteroidota</taxon>
        <taxon>Sphingobacteriia</taxon>
        <taxon>Sphingobacteriales</taxon>
        <taxon>Sphingobacteriaceae</taxon>
        <taxon>Sphingobacterium</taxon>
    </lineage>
</organism>
<sequence>MTELLNISPISASILVVLLPFMAFLIQAIRGKKSTSGIFSLVAIALSALLSGIFVFAEVWNNMPMHQTYDWFRIGDKTFTIGILLNNLTVLMLFIVSIVALPVHIYSRAYMKGDPGIHRYWMYLSLFCFAMLGLCISKNILVSYIFWELVGFASYLLIGFWFTKESAVQANKKAFLINRIGDLGFLIGIAAVFTTFGTLDLVDLFGKEGLVYSDFDNNTGLMTLAGLGFFLGAMAKSAQFPLHVWLPDAMEGPTSVSSLIHAATMVAAGVFLLCTLFPLFNDHVLLFITIIGTVTATLAAYFASGQYDIKRVLAFSTISQLGYMMAAVGIGAWDAALFHLATHAFFKCLLFLCAGAVIHEIAHAKDKSGLDFDPQDLRHMGGLRKYMPKTFVLMSIASLALAGFPLTSGFLSKDAIVIATFEWAMHKGGLYFIVPVLLVLVSILTAFYIGRLIFKAFLGKSRLPEQVRPHLHEAPKQMLYPMYFLAICSLFFVFSWNPISYHQAGILEGFSVDYIFKEIHSLHLFVPLTLTITALISWVIGYNWYVLGKYPLDANSGWIKAETNQLGINEFINNTFVKATLVISKTSVWLDQYIVEGMVNGTSRGTLYLSKVASVLDRYLVDGFVRVIRYITLRLSQLAAWWDKHIVDGIVNTIAGTAYYLGHLLRWIQNGRIQNYLGFAFTVVLIGILYLILR</sequence>